<dbReference type="Pfam" id="PF13673">
    <property type="entry name" value="Acetyltransf_10"/>
    <property type="match status" value="1"/>
</dbReference>
<dbReference type="SUPFAM" id="SSF55729">
    <property type="entry name" value="Acyl-CoA N-acyltransferases (Nat)"/>
    <property type="match status" value="1"/>
</dbReference>
<proteinExistence type="predicted"/>
<sequence length="151" mass="16453">MTIGYHRSAAADLDPVVLYRLLELRVAVFVVEQEAAYPDVDGRDVEPGAELLWAEEDGTVLATARVLRDPDAMRIGRVATAASARGRGVASALMRLAVERCAQLAPGAPMVLDAQEHLADWYARFGFTIDGERFHEDGIPHVPMRREPGGS</sequence>
<gene>
    <name evidence="2" type="ORF">GCM10025783_00710</name>
</gene>
<dbReference type="RefSeq" id="WP_345478902.1">
    <property type="nucleotide sequence ID" value="NZ_BAABLP010000001.1"/>
</dbReference>
<dbReference type="EMBL" id="BAABLP010000001">
    <property type="protein sequence ID" value="GAA4734872.1"/>
    <property type="molecule type" value="Genomic_DNA"/>
</dbReference>
<evidence type="ECO:0000259" key="1">
    <source>
        <dbReference type="PROSITE" id="PS51186"/>
    </source>
</evidence>
<dbReference type="CDD" id="cd04301">
    <property type="entry name" value="NAT_SF"/>
    <property type="match status" value="1"/>
</dbReference>
<dbReference type="InterPro" id="IPR016181">
    <property type="entry name" value="Acyl_CoA_acyltransferase"/>
</dbReference>
<feature type="domain" description="N-acetyltransferase" evidence="1">
    <location>
        <begin position="8"/>
        <end position="149"/>
    </location>
</feature>
<evidence type="ECO:0000313" key="3">
    <source>
        <dbReference type="Proteomes" id="UP001500121"/>
    </source>
</evidence>
<protein>
    <submittedName>
        <fullName evidence="2">GNAT family N-acetyltransferase</fullName>
    </submittedName>
</protein>
<comment type="caution">
    <text evidence="2">The sequence shown here is derived from an EMBL/GenBank/DDBJ whole genome shotgun (WGS) entry which is preliminary data.</text>
</comment>
<name>A0ABP8YRH0_9MICO</name>
<keyword evidence="3" id="KW-1185">Reference proteome</keyword>
<accession>A0ABP8YRH0</accession>
<dbReference type="InterPro" id="IPR000182">
    <property type="entry name" value="GNAT_dom"/>
</dbReference>
<dbReference type="PROSITE" id="PS51186">
    <property type="entry name" value="GNAT"/>
    <property type="match status" value="1"/>
</dbReference>
<organism evidence="2 3">
    <name type="scientific">Amnibacterium soli</name>
    <dbReference type="NCBI Taxonomy" id="1282736"/>
    <lineage>
        <taxon>Bacteria</taxon>
        <taxon>Bacillati</taxon>
        <taxon>Actinomycetota</taxon>
        <taxon>Actinomycetes</taxon>
        <taxon>Micrococcales</taxon>
        <taxon>Microbacteriaceae</taxon>
        <taxon>Amnibacterium</taxon>
    </lineage>
</organism>
<reference evidence="3" key="1">
    <citation type="journal article" date="2019" name="Int. J. Syst. Evol. Microbiol.">
        <title>The Global Catalogue of Microorganisms (GCM) 10K type strain sequencing project: providing services to taxonomists for standard genome sequencing and annotation.</title>
        <authorList>
            <consortium name="The Broad Institute Genomics Platform"/>
            <consortium name="The Broad Institute Genome Sequencing Center for Infectious Disease"/>
            <person name="Wu L."/>
            <person name="Ma J."/>
        </authorList>
    </citation>
    <scope>NUCLEOTIDE SEQUENCE [LARGE SCALE GENOMIC DNA]</scope>
    <source>
        <strain evidence="3">JCM 19015</strain>
    </source>
</reference>
<evidence type="ECO:0000313" key="2">
    <source>
        <dbReference type="EMBL" id="GAA4734872.1"/>
    </source>
</evidence>
<dbReference type="Proteomes" id="UP001500121">
    <property type="component" value="Unassembled WGS sequence"/>
</dbReference>
<dbReference type="Gene3D" id="3.40.630.30">
    <property type="match status" value="1"/>
</dbReference>